<dbReference type="AlphaFoldDB" id="F4R549"/>
<protein>
    <recommendedName>
        <fullName evidence="4">FAR1 domain-containing protein</fullName>
    </recommendedName>
</protein>
<name>F4R549_MELLP</name>
<sequence>MSHLNESTIINNSNPFNYPNPIPPPSTDTTYPNLALIETYIFTHAAHNGFEISIGDTRKNHMKYKCSLGPHGHKTKALTNPSTASLPSAAKTCPYKVSARRPPNTHEWRVEIIHGTHDHPPHSKPPVVRQPPKSRQQPVEVEEEVSKSDKPQHQPSHSSQPSSQPQLTHPLTQYDALLSRMDRLPSDTRARLLKRFLHECEVVQYVLCDSGTLLENNHSTKHLKPKTSKPSKPSITSKTTNPEQTSQQPNPESNPNTNTNSHNDSEGEPLSITQSNNINPITQSISGNSIINESVSNKSDIDQAGTSSSILKSNSEDHTTRPTEEQPVFQPTIDPPDTVQSPHSTQQDLSLQIQQTQVLRNHMQNEKQLSPLSPPQPAQPTLKVVNINEELPTRTHSPPQSDCSSTSHQAEELLIITSLTPRKKKQEPAVNSGSKQEVHQSKMQERYHLNPDPFTSETASSNGTKQALISDKEPTSNTITDTSILPTEALELVLNPELTTAENDPSNNKPHISIDSKRQLDPPQLDPPSQDNQNTVLSPIINTIEPRVKSRKRKFESNGPRQPTRVLARRKAAETQKDKAQLQKLHIDESCTNPVSATLTPEITPSATGLVTGSSTLILDTAQKSRRVQKPNFLKHMSPEELKEEEEIRATVLQVVNLCLSSNCH</sequence>
<feature type="compositionally biased region" description="Polar residues" evidence="1">
    <location>
        <begin position="271"/>
        <end position="285"/>
    </location>
</feature>
<evidence type="ECO:0000313" key="3">
    <source>
        <dbReference type="Proteomes" id="UP000001072"/>
    </source>
</evidence>
<keyword evidence="3" id="KW-1185">Reference proteome</keyword>
<feature type="compositionally biased region" description="Low complexity" evidence="1">
    <location>
        <begin position="230"/>
        <end position="261"/>
    </location>
</feature>
<evidence type="ECO:0008006" key="4">
    <source>
        <dbReference type="Google" id="ProtNLM"/>
    </source>
</evidence>
<feature type="compositionally biased region" description="Polar residues" evidence="1">
    <location>
        <begin position="453"/>
        <end position="467"/>
    </location>
</feature>
<dbReference type="EMBL" id="GL883091">
    <property type="protein sequence ID" value="EGG12330.1"/>
    <property type="molecule type" value="Genomic_DNA"/>
</dbReference>
<feature type="compositionally biased region" description="Low complexity" evidence="1">
    <location>
        <begin position="521"/>
        <end position="534"/>
    </location>
</feature>
<proteinExistence type="predicted"/>
<feature type="region of interest" description="Disordered" evidence="1">
    <location>
        <begin position="216"/>
        <end position="285"/>
    </location>
</feature>
<feature type="region of interest" description="Disordered" evidence="1">
    <location>
        <begin position="1"/>
        <end position="20"/>
    </location>
</feature>
<organism evidence="3">
    <name type="scientific">Melampsora larici-populina (strain 98AG31 / pathotype 3-4-7)</name>
    <name type="common">Poplar leaf rust fungus</name>
    <dbReference type="NCBI Taxonomy" id="747676"/>
    <lineage>
        <taxon>Eukaryota</taxon>
        <taxon>Fungi</taxon>
        <taxon>Dikarya</taxon>
        <taxon>Basidiomycota</taxon>
        <taxon>Pucciniomycotina</taxon>
        <taxon>Pucciniomycetes</taxon>
        <taxon>Pucciniales</taxon>
        <taxon>Melampsoraceae</taxon>
        <taxon>Melampsora</taxon>
    </lineage>
</organism>
<feature type="compositionally biased region" description="Polar residues" evidence="1">
    <location>
        <begin position="297"/>
        <end position="313"/>
    </location>
</feature>
<dbReference type="KEGG" id="mlr:MELLADRAFT_89152"/>
<evidence type="ECO:0000256" key="1">
    <source>
        <dbReference type="SAM" id="MobiDB-lite"/>
    </source>
</evidence>
<accession>F4R549</accession>
<dbReference type="OrthoDB" id="10432547at2759"/>
<dbReference type="GeneID" id="18935096"/>
<feature type="region of interest" description="Disordered" evidence="1">
    <location>
        <begin position="498"/>
        <end position="538"/>
    </location>
</feature>
<dbReference type="HOGENOM" id="CLU_412811_0_0_1"/>
<feature type="region of interest" description="Disordered" evidence="1">
    <location>
        <begin position="114"/>
        <end position="168"/>
    </location>
</feature>
<gene>
    <name evidence="2" type="ORF">MELLADRAFT_89152</name>
</gene>
<feature type="compositionally biased region" description="Basic and acidic residues" evidence="1">
    <location>
        <begin position="314"/>
        <end position="324"/>
    </location>
</feature>
<feature type="region of interest" description="Disordered" evidence="1">
    <location>
        <begin position="297"/>
        <end position="351"/>
    </location>
</feature>
<feature type="compositionally biased region" description="Basic residues" evidence="1">
    <location>
        <begin position="219"/>
        <end position="229"/>
    </location>
</feature>
<dbReference type="InParanoid" id="F4R549"/>
<dbReference type="RefSeq" id="XP_007404705.1">
    <property type="nucleotide sequence ID" value="XM_007404643.1"/>
</dbReference>
<feature type="region of interest" description="Disordered" evidence="1">
    <location>
        <begin position="417"/>
        <end position="483"/>
    </location>
</feature>
<dbReference type="VEuPathDB" id="FungiDB:MELLADRAFT_89152"/>
<reference evidence="3" key="1">
    <citation type="journal article" date="2011" name="Proc. Natl. Acad. Sci. U.S.A.">
        <title>Obligate biotrophy features unraveled by the genomic analysis of rust fungi.</title>
        <authorList>
            <person name="Duplessis S."/>
            <person name="Cuomo C.A."/>
            <person name="Lin Y.-C."/>
            <person name="Aerts A."/>
            <person name="Tisserant E."/>
            <person name="Veneault-Fourrey C."/>
            <person name="Joly D.L."/>
            <person name="Hacquard S."/>
            <person name="Amselem J."/>
            <person name="Cantarel B.L."/>
            <person name="Chiu R."/>
            <person name="Coutinho P.M."/>
            <person name="Feau N."/>
            <person name="Field M."/>
            <person name="Frey P."/>
            <person name="Gelhaye E."/>
            <person name="Goldberg J."/>
            <person name="Grabherr M.G."/>
            <person name="Kodira C.D."/>
            <person name="Kohler A."/>
            <person name="Kuees U."/>
            <person name="Lindquist E.A."/>
            <person name="Lucas S.M."/>
            <person name="Mago R."/>
            <person name="Mauceli E."/>
            <person name="Morin E."/>
            <person name="Murat C."/>
            <person name="Pangilinan J.L."/>
            <person name="Park R."/>
            <person name="Pearson M."/>
            <person name="Quesneville H."/>
            <person name="Rouhier N."/>
            <person name="Sakthikumar S."/>
            <person name="Salamov A.A."/>
            <person name="Schmutz J."/>
            <person name="Selles B."/>
            <person name="Shapiro H."/>
            <person name="Tanguay P."/>
            <person name="Tuskan G.A."/>
            <person name="Henrissat B."/>
            <person name="Van de Peer Y."/>
            <person name="Rouze P."/>
            <person name="Ellis J.G."/>
            <person name="Dodds P.N."/>
            <person name="Schein J.E."/>
            <person name="Zhong S."/>
            <person name="Hamelin R.C."/>
            <person name="Grigoriev I.V."/>
            <person name="Szabo L.J."/>
            <person name="Martin F."/>
        </authorList>
    </citation>
    <scope>NUCLEOTIDE SEQUENCE [LARGE SCALE GENOMIC DNA]</scope>
    <source>
        <strain evidence="3">98AG31 / pathotype 3-4-7</strain>
    </source>
</reference>
<feature type="compositionally biased region" description="Basic and acidic residues" evidence="1">
    <location>
        <begin position="436"/>
        <end position="449"/>
    </location>
</feature>
<dbReference type="Proteomes" id="UP000001072">
    <property type="component" value="Unassembled WGS sequence"/>
</dbReference>
<evidence type="ECO:0000313" key="2">
    <source>
        <dbReference type="EMBL" id="EGG12330.1"/>
    </source>
</evidence>
<feature type="compositionally biased region" description="Polar residues" evidence="1">
    <location>
        <begin position="498"/>
        <end position="510"/>
    </location>
</feature>
<feature type="compositionally biased region" description="Low complexity" evidence="1">
    <location>
        <begin position="153"/>
        <end position="166"/>
    </location>
</feature>